<evidence type="ECO:0000259" key="6">
    <source>
        <dbReference type="Pfam" id="PF01370"/>
    </source>
</evidence>
<evidence type="ECO:0000256" key="2">
    <source>
        <dbReference type="ARBA" id="ARBA00007637"/>
    </source>
</evidence>
<dbReference type="GO" id="GO:0033499">
    <property type="term" value="P:galactose catabolic process via UDP-galactose, Leloir pathway"/>
    <property type="evidence" value="ECO:0007669"/>
    <property type="project" value="TreeGrafter"/>
</dbReference>
<dbReference type="Gene3D" id="3.40.50.720">
    <property type="entry name" value="NAD(P)-binding Rossmann-like Domain"/>
    <property type="match status" value="1"/>
</dbReference>
<dbReference type="Proteomes" id="UP000019140">
    <property type="component" value="Unassembled WGS sequence"/>
</dbReference>
<dbReference type="AlphaFoldDB" id="W4LXV1"/>
<proteinExistence type="inferred from homology"/>
<comment type="similarity">
    <text evidence="2">Belongs to the NAD(P)-dependent epimerase/dehydratase family.</text>
</comment>
<evidence type="ECO:0000256" key="4">
    <source>
        <dbReference type="ARBA" id="ARBA00031367"/>
    </source>
</evidence>
<dbReference type="SUPFAM" id="SSF51735">
    <property type="entry name" value="NAD(P)-binding Rossmann-fold domains"/>
    <property type="match status" value="1"/>
</dbReference>
<feature type="non-terminal residue" evidence="7">
    <location>
        <position position="136"/>
    </location>
</feature>
<sequence length="136" mass="14575">MRYFVTGGTGFIGAYAVKELLEAGHRVAVLDLVPNREFLEHVLGAPLGSEVELIGADVTDMPLMLRHMKESGAERVVHLAATLSISSEVNPLRTLKVNCEGTINIFEAAAACDVSKVVWASSVAVFGSAEREDGYI</sequence>
<dbReference type="EMBL" id="AZHX01001482">
    <property type="protein sequence ID" value="ETX02909.1"/>
    <property type="molecule type" value="Genomic_DNA"/>
</dbReference>
<protein>
    <recommendedName>
        <fullName evidence="3">UDP-glucose 4-epimerase</fullName>
    </recommendedName>
    <alternativeName>
        <fullName evidence="5">Galactowaldenase</fullName>
    </alternativeName>
    <alternativeName>
        <fullName evidence="4">UDP-galactose 4-epimerase</fullName>
    </alternativeName>
</protein>
<dbReference type="Pfam" id="PF01370">
    <property type="entry name" value="Epimerase"/>
    <property type="match status" value="1"/>
</dbReference>
<organism evidence="7 8">
    <name type="scientific">Candidatus Entotheonella gemina</name>
    <dbReference type="NCBI Taxonomy" id="1429439"/>
    <lineage>
        <taxon>Bacteria</taxon>
        <taxon>Pseudomonadati</taxon>
        <taxon>Nitrospinota/Tectimicrobiota group</taxon>
        <taxon>Candidatus Tectimicrobiota</taxon>
        <taxon>Candidatus Entotheonellia</taxon>
        <taxon>Candidatus Entotheonellales</taxon>
        <taxon>Candidatus Entotheonellaceae</taxon>
        <taxon>Candidatus Entotheonella</taxon>
    </lineage>
</organism>
<name>W4LXV1_9BACT</name>
<feature type="domain" description="NAD-dependent epimerase/dehydratase" evidence="6">
    <location>
        <begin position="4"/>
        <end position="131"/>
    </location>
</feature>
<reference evidence="7 8" key="1">
    <citation type="journal article" date="2014" name="Nature">
        <title>An environmental bacterial taxon with a large and distinct metabolic repertoire.</title>
        <authorList>
            <person name="Wilson M.C."/>
            <person name="Mori T."/>
            <person name="Ruckert C."/>
            <person name="Uria A.R."/>
            <person name="Helf M.J."/>
            <person name="Takada K."/>
            <person name="Gernert C."/>
            <person name="Steffens U.A."/>
            <person name="Heycke N."/>
            <person name="Schmitt S."/>
            <person name="Rinke C."/>
            <person name="Helfrich E.J."/>
            <person name="Brachmann A.O."/>
            <person name="Gurgui C."/>
            <person name="Wakimoto T."/>
            <person name="Kracht M."/>
            <person name="Crusemann M."/>
            <person name="Hentschel U."/>
            <person name="Abe I."/>
            <person name="Matsunaga S."/>
            <person name="Kalinowski J."/>
            <person name="Takeyama H."/>
            <person name="Piel J."/>
        </authorList>
    </citation>
    <scope>NUCLEOTIDE SEQUENCE [LARGE SCALE GENOMIC DNA]</scope>
    <source>
        <strain evidence="8">TSY2</strain>
    </source>
</reference>
<dbReference type="InterPro" id="IPR036291">
    <property type="entry name" value="NAD(P)-bd_dom_sf"/>
</dbReference>
<dbReference type="PANTHER" id="PTHR43725">
    <property type="entry name" value="UDP-GLUCOSE 4-EPIMERASE"/>
    <property type="match status" value="1"/>
</dbReference>
<accession>W4LXV1</accession>
<dbReference type="PANTHER" id="PTHR43725:SF53">
    <property type="entry name" value="UDP-ARABINOSE 4-EPIMERASE 1"/>
    <property type="match status" value="1"/>
</dbReference>
<evidence type="ECO:0000256" key="5">
    <source>
        <dbReference type="ARBA" id="ARBA00033067"/>
    </source>
</evidence>
<keyword evidence="8" id="KW-1185">Reference proteome</keyword>
<evidence type="ECO:0000313" key="7">
    <source>
        <dbReference type="EMBL" id="ETX02909.1"/>
    </source>
</evidence>
<gene>
    <name evidence="7" type="ORF">ETSY2_34525</name>
</gene>
<dbReference type="InterPro" id="IPR001509">
    <property type="entry name" value="Epimerase_deHydtase"/>
</dbReference>
<evidence type="ECO:0000313" key="8">
    <source>
        <dbReference type="Proteomes" id="UP000019140"/>
    </source>
</evidence>
<comment type="pathway">
    <text evidence="1">Carbohydrate metabolism; galactose metabolism.</text>
</comment>
<evidence type="ECO:0000256" key="3">
    <source>
        <dbReference type="ARBA" id="ARBA00018569"/>
    </source>
</evidence>
<evidence type="ECO:0000256" key="1">
    <source>
        <dbReference type="ARBA" id="ARBA00004947"/>
    </source>
</evidence>
<dbReference type="HOGENOM" id="CLU_007383_1_8_7"/>
<comment type="caution">
    <text evidence="7">The sequence shown here is derived from an EMBL/GenBank/DDBJ whole genome shotgun (WGS) entry which is preliminary data.</text>
</comment>